<dbReference type="Proteomes" id="UP000245252">
    <property type="component" value="Unassembled WGS sequence"/>
</dbReference>
<reference evidence="6 7" key="1">
    <citation type="submission" date="2018-05" db="EMBL/GenBank/DDBJ databases">
        <title>The draft genome of strain NS-104.</title>
        <authorList>
            <person name="Hang P."/>
            <person name="Jiang J."/>
        </authorList>
    </citation>
    <scope>NUCLEOTIDE SEQUENCE [LARGE SCALE GENOMIC DNA]</scope>
    <source>
        <strain evidence="6 7">NS-104</strain>
    </source>
</reference>
<dbReference type="AlphaFoldDB" id="A0A2U2DJF6"/>
<keyword evidence="7" id="KW-1185">Reference proteome</keyword>
<evidence type="ECO:0000259" key="5">
    <source>
        <dbReference type="PROSITE" id="PS50931"/>
    </source>
</evidence>
<gene>
    <name evidence="6" type="ORF">DEM27_26165</name>
</gene>
<evidence type="ECO:0000313" key="6">
    <source>
        <dbReference type="EMBL" id="PWE53434.1"/>
    </source>
</evidence>
<sequence>MRRYLDRRLKLQMLRVVDAIEAQGSILKASAKLGMSQPALTKTLRELEEITQIQLFERHTRGVRVTDAGIQVLKSGRKILAEVVRLDEELDLIHNPERGRISVGALPVTATGLLPGVLMQVKDRHPDLQVRLHEGRTEELLPKLVSGELDLIVGRLYEPIRPDGLLREPLWVEPISLLARTDHPIFSEVTITKEHIRSYELVFPTVSQRIGQEIEHVLADLDVEPMTGLRSNAYGFIREMLLGTNVIAAMPRLMMVGDLLRGTLKVISVPLRAPIRPAGLIMTKTSPLPLPAKAFVDCLRHYIDEISDQGLVSKLGVTTETTDINVDIANPVDVFEAL</sequence>
<keyword evidence="2" id="KW-0805">Transcription regulation</keyword>
<evidence type="ECO:0000313" key="7">
    <source>
        <dbReference type="Proteomes" id="UP000245252"/>
    </source>
</evidence>
<dbReference type="PRINTS" id="PR00039">
    <property type="entry name" value="HTHLYSR"/>
</dbReference>
<dbReference type="PROSITE" id="PS50931">
    <property type="entry name" value="HTH_LYSR"/>
    <property type="match status" value="1"/>
</dbReference>
<evidence type="ECO:0000256" key="3">
    <source>
        <dbReference type="ARBA" id="ARBA00023125"/>
    </source>
</evidence>
<dbReference type="RefSeq" id="WP_109461184.1">
    <property type="nucleotide sequence ID" value="NZ_QFBC01000016.1"/>
</dbReference>
<dbReference type="SUPFAM" id="SSF53850">
    <property type="entry name" value="Periplasmic binding protein-like II"/>
    <property type="match status" value="1"/>
</dbReference>
<dbReference type="OrthoDB" id="9814165at2"/>
<dbReference type="Gene3D" id="1.10.10.10">
    <property type="entry name" value="Winged helix-like DNA-binding domain superfamily/Winged helix DNA-binding domain"/>
    <property type="match status" value="1"/>
</dbReference>
<comment type="caution">
    <text evidence="6">The sequence shown here is derived from an EMBL/GenBank/DDBJ whole genome shotgun (WGS) entry which is preliminary data.</text>
</comment>
<dbReference type="GO" id="GO:0003700">
    <property type="term" value="F:DNA-binding transcription factor activity"/>
    <property type="evidence" value="ECO:0007669"/>
    <property type="project" value="InterPro"/>
</dbReference>
<accession>A0A2U2DJF6</accession>
<keyword evidence="4" id="KW-0804">Transcription</keyword>
<dbReference type="Pfam" id="PF03466">
    <property type="entry name" value="LysR_substrate"/>
    <property type="match status" value="1"/>
</dbReference>
<proteinExistence type="inferred from homology"/>
<protein>
    <submittedName>
        <fullName evidence="6">LysR family transcriptional regulator</fullName>
    </submittedName>
</protein>
<feature type="domain" description="HTH lysR-type" evidence="5">
    <location>
        <begin position="9"/>
        <end position="66"/>
    </location>
</feature>
<dbReference type="Gene3D" id="3.40.190.10">
    <property type="entry name" value="Periplasmic binding protein-like II"/>
    <property type="match status" value="2"/>
</dbReference>
<dbReference type="Pfam" id="PF00126">
    <property type="entry name" value="HTH_1"/>
    <property type="match status" value="1"/>
</dbReference>
<dbReference type="InterPro" id="IPR036390">
    <property type="entry name" value="WH_DNA-bd_sf"/>
</dbReference>
<dbReference type="PANTHER" id="PTHR30419:SF8">
    <property type="entry name" value="NITROGEN ASSIMILATION TRANSCRIPTIONAL ACTIVATOR-RELATED"/>
    <property type="match status" value="1"/>
</dbReference>
<dbReference type="InterPro" id="IPR005119">
    <property type="entry name" value="LysR_subst-bd"/>
</dbReference>
<dbReference type="InterPro" id="IPR000847">
    <property type="entry name" value="LysR_HTH_N"/>
</dbReference>
<dbReference type="GO" id="GO:0003677">
    <property type="term" value="F:DNA binding"/>
    <property type="evidence" value="ECO:0007669"/>
    <property type="project" value="UniProtKB-KW"/>
</dbReference>
<evidence type="ECO:0000256" key="2">
    <source>
        <dbReference type="ARBA" id="ARBA00023015"/>
    </source>
</evidence>
<name>A0A2U2DJF6_9HYPH</name>
<evidence type="ECO:0000256" key="1">
    <source>
        <dbReference type="ARBA" id="ARBA00009437"/>
    </source>
</evidence>
<dbReference type="GO" id="GO:0005829">
    <property type="term" value="C:cytosol"/>
    <property type="evidence" value="ECO:0007669"/>
    <property type="project" value="TreeGrafter"/>
</dbReference>
<dbReference type="InterPro" id="IPR036388">
    <property type="entry name" value="WH-like_DNA-bd_sf"/>
</dbReference>
<dbReference type="InterPro" id="IPR050950">
    <property type="entry name" value="HTH-type_LysR_regulators"/>
</dbReference>
<dbReference type="PANTHER" id="PTHR30419">
    <property type="entry name" value="HTH-TYPE TRANSCRIPTIONAL REGULATOR YBHD"/>
    <property type="match status" value="1"/>
</dbReference>
<keyword evidence="3" id="KW-0238">DNA-binding</keyword>
<dbReference type="EMBL" id="QFBC01000016">
    <property type="protein sequence ID" value="PWE53434.1"/>
    <property type="molecule type" value="Genomic_DNA"/>
</dbReference>
<evidence type="ECO:0000256" key="4">
    <source>
        <dbReference type="ARBA" id="ARBA00023163"/>
    </source>
</evidence>
<comment type="similarity">
    <text evidence="1">Belongs to the LysR transcriptional regulatory family.</text>
</comment>
<dbReference type="SUPFAM" id="SSF46785">
    <property type="entry name" value="Winged helix' DNA-binding domain"/>
    <property type="match status" value="1"/>
</dbReference>
<organism evidence="6 7">
    <name type="scientific">Metarhizobium album</name>
    <dbReference type="NCBI Taxonomy" id="2182425"/>
    <lineage>
        <taxon>Bacteria</taxon>
        <taxon>Pseudomonadati</taxon>
        <taxon>Pseudomonadota</taxon>
        <taxon>Alphaproteobacteria</taxon>
        <taxon>Hyphomicrobiales</taxon>
        <taxon>Rhizobiaceae</taxon>
        <taxon>Metarhizobium</taxon>
    </lineage>
</organism>